<reference evidence="1 2" key="4">
    <citation type="journal article" date="2011" name="BMC Genomics">
        <title>RNA-Seq improves annotation of protein-coding genes in the cucumber genome.</title>
        <authorList>
            <person name="Li Z."/>
            <person name="Zhang Z."/>
            <person name="Yan P."/>
            <person name="Huang S."/>
            <person name="Fei Z."/>
            <person name="Lin K."/>
        </authorList>
    </citation>
    <scope>NUCLEOTIDE SEQUENCE [LARGE SCALE GENOMIC DNA]</scope>
    <source>
        <strain evidence="2">cv. 9930</strain>
    </source>
</reference>
<protein>
    <submittedName>
        <fullName evidence="1">Uncharacterized protein</fullName>
    </submittedName>
</protein>
<reference evidence="1 2" key="3">
    <citation type="journal article" date="2010" name="BMC Genomics">
        <title>Transcriptome sequencing and comparative analysis of cucumber flowers with different sex types.</title>
        <authorList>
            <person name="Guo S."/>
            <person name="Zheng Y."/>
            <person name="Joung J.G."/>
            <person name="Liu S."/>
            <person name="Zhang Z."/>
            <person name="Crasta O.R."/>
            <person name="Sobral B.W."/>
            <person name="Xu Y."/>
            <person name="Huang S."/>
            <person name="Fei Z."/>
        </authorList>
    </citation>
    <scope>NUCLEOTIDE SEQUENCE [LARGE SCALE GENOMIC DNA]</scope>
    <source>
        <strain evidence="2">cv. 9930</strain>
    </source>
</reference>
<dbReference type="Proteomes" id="UP000029981">
    <property type="component" value="Chromosome 6"/>
</dbReference>
<reference evidence="1 2" key="1">
    <citation type="journal article" date="2009" name="Nat. Genet.">
        <title>The genome of the cucumber, Cucumis sativus L.</title>
        <authorList>
            <person name="Huang S."/>
            <person name="Li R."/>
            <person name="Zhang Z."/>
            <person name="Li L."/>
            <person name="Gu X."/>
            <person name="Fan W."/>
            <person name="Lucas W.J."/>
            <person name="Wang X."/>
            <person name="Xie B."/>
            <person name="Ni P."/>
            <person name="Ren Y."/>
            <person name="Zhu H."/>
            <person name="Li J."/>
            <person name="Lin K."/>
            <person name="Jin W."/>
            <person name="Fei Z."/>
            <person name="Li G."/>
            <person name="Staub J."/>
            <person name="Kilian A."/>
            <person name="van der Vossen E.A."/>
            <person name="Wu Y."/>
            <person name="Guo J."/>
            <person name="He J."/>
            <person name="Jia Z."/>
            <person name="Ren Y."/>
            <person name="Tian G."/>
            <person name="Lu Y."/>
            <person name="Ruan J."/>
            <person name="Qian W."/>
            <person name="Wang M."/>
            <person name="Huang Q."/>
            <person name="Li B."/>
            <person name="Xuan Z."/>
            <person name="Cao J."/>
            <person name="Asan"/>
            <person name="Wu Z."/>
            <person name="Zhang J."/>
            <person name="Cai Q."/>
            <person name="Bai Y."/>
            <person name="Zhao B."/>
            <person name="Han Y."/>
            <person name="Li Y."/>
            <person name="Li X."/>
            <person name="Wang S."/>
            <person name="Shi Q."/>
            <person name="Liu S."/>
            <person name="Cho W.K."/>
            <person name="Kim J.Y."/>
            <person name="Xu Y."/>
            <person name="Heller-Uszynska K."/>
            <person name="Miao H."/>
            <person name="Cheng Z."/>
            <person name="Zhang S."/>
            <person name="Wu J."/>
            <person name="Yang Y."/>
            <person name="Kang H."/>
            <person name="Li M."/>
            <person name="Liang H."/>
            <person name="Ren X."/>
            <person name="Shi Z."/>
            <person name="Wen M."/>
            <person name="Jian M."/>
            <person name="Yang H."/>
            <person name="Zhang G."/>
            <person name="Yang Z."/>
            <person name="Chen R."/>
            <person name="Liu S."/>
            <person name="Li J."/>
            <person name="Ma L."/>
            <person name="Liu H."/>
            <person name="Zhou Y."/>
            <person name="Zhao J."/>
            <person name="Fang X."/>
            <person name="Li G."/>
            <person name="Fang L."/>
            <person name="Li Y."/>
            <person name="Liu D."/>
            <person name="Zheng H."/>
            <person name="Zhang Y."/>
            <person name="Qin N."/>
            <person name="Li Z."/>
            <person name="Yang G."/>
            <person name="Yang S."/>
            <person name="Bolund L."/>
            <person name="Kristiansen K."/>
            <person name="Zheng H."/>
            <person name="Li S."/>
            <person name="Zhang X."/>
            <person name="Yang H."/>
            <person name="Wang J."/>
            <person name="Sun R."/>
            <person name="Zhang B."/>
            <person name="Jiang S."/>
            <person name="Wang J."/>
            <person name="Du Y."/>
            <person name="Li S."/>
        </authorList>
    </citation>
    <scope>NUCLEOTIDE SEQUENCE [LARGE SCALE GENOMIC DNA]</scope>
    <source>
        <strain evidence="2">cv. 9930</strain>
    </source>
</reference>
<proteinExistence type="predicted"/>
<dbReference type="Gramene" id="KGN47427">
    <property type="protein sequence ID" value="KGN47427"/>
    <property type="gene ID" value="Csa_6G319730"/>
</dbReference>
<name>A0A0A0KG99_CUCSA</name>
<reference evidence="1 2" key="2">
    <citation type="journal article" date="2009" name="PLoS ONE">
        <title>An integrated genetic and cytogenetic map of the cucumber genome.</title>
        <authorList>
            <person name="Ren Y."/>
            <person name="Zhang Z."/>
            <person name="Liu J."/>
            <person name="Staub J.E."/>
            <person name="Han Y."/>
            <person name="Cheng Z."/>
            <person name="Li X."/>
            <person name="Lu J."/>
            <person name="Miao H."/>
            <person name="Kang H."/>
            <person name="Xie B."/>
            <person name="Gu X."/>
            <person name="Wang X."/>
            <person name="Du Y."/>
            <person name="Jin W."/>
            <person name="Huang S."/>
        </authorList>
    </citation>
    <scope>NUCLEOTIDE SEQUENCE [LARGE SCALE GENOMIC DNA]</scope>
    <source>
        <strain evidence="2">cv. 9930</strain>
    </source>
</reference>
<organism evidence="1 2">
    <name type="scientific">Cucumis sativus</name>
    <name type="common">Cucumber</name>
    <dbReference type="NCBI Taxonomy" id="3659"/>
    <lineage>
        <taxon>Eukaryota</taxon>
        <taxon>Viridiplantae</taxon>
        <taxon>Streptophyta</taxon>
        <taxon>Embryophyta</taxon>
        <taxon>Tracheophyta</taxon>
        <taxon>Spermatophyta</taxon>
        <taxon>Magnoliopsida</taxon>
        <taxon>eudicotyledons</taxon>
        <taxon>Gunneridae</taxon>
        <taxon>Pentapetalae</taxon>
        <taxon>rosids</taxon>
        <taxon>fabids</taxon>
        <taxon>Cucurbitales</taxon>
        <taxon>Cucurbitaceae</taxon>
        <taxon>Benincaseae</taxon>
        <taxon>Cucumis</taxon>
    </lineage>
</organism>
<accession>A0A0A0KG99</accession>
<sequence length="137" mass="15349">MEIPHSFPCMTVVFRSFHYYISSSSWKWNLIGYVESCIGGPCCKVCAPLLLHAREGSWIQLLITSSRLILKQETPYPKKWMTGDSLRNSGPSSRMAVWIACAKLLLVFLPTKSSALIDSISQSVLKTTIKIETTHAI</sequence>
<evidence type="ECO:0000313" key="1">
    <source>
        <dbReference type="EMBL" id="KGN47427.1"/>
    </source>
</evidence>
<dbReference type="AlphaFoldDB" id="A0A0A0KG99"/>
<dbReference type="EMBL" id="CM002927">
    <property type="protein sequence ID" value="KGN47427.1"/>
    <property type="molecule type" value="Genomic_DNA"/>
</dbReference>
<evidence type="ECO:0000313" key="2">
    <source>
        <dbReference type="Proteomes" id="UP000029981"/>
    </source>
</evidence>
<gene>
    <name evidence="1" type="ORF">Csa_6G319730</name>
</gene>
<keyword evidence="2" id="KW-1185">Reference proteome</keyword>